<name>A0A8H3I4W1_9LECA</name>
<gene>
    <name evidence="7" type="ORF">GOMPHAMPRED_000242</name>
</gene>
<dbReference type="Pfam" id="PF01048">
    <property type="entry name" value="PNP_UDP_1"/>
    <property type="match status" value="1"/>
</dbReference>
<keyword evidence="8" id="KW-1185">Reference proteome</keyword>
<sequence>MVYTYEDYTVGWISVLTIELEAAELLFDEKHDGLPAIDENIYTLGQMKGHNVVMTCLPDGAFGTNDAAYAAANLFRSFPNVQFALLVGVGGGVPQADVRLGDVVVSTRVGSSGGVIQYDIGTNVQGEEFIPKGFLRDPPRVVRNAIKKIRATKDKMTIPGCKRPKTDDLYEPEYIHRTGAGCSACDKSYVIERVPRDGKIHYGLIGSGNQVIRNAELRDKLHKKYGIICFEMEAAGLMGAFECVVIRGICDYCDTHKDKQWQPYASAAAAAFAKDLLAFIPVAVVVKGDTSIDSERAQVLKALYTCHYEERKNRNAKPVEGTCRWFTEHPLFLRWFQNDPGILWVSADPGCGKSVLARYLVDVHLPTADAYTSRTVCYFFFNDDFDDQKTSKDAICALLRQLYNQKMSLLTTKALRRYREDGKKLFESFSDLWSIFLDACAAPDAGEVICILDALDECAQDDAKDLIRAICKQYQHPSRTKLKILMTSRSYSYINDAFWDLRNQLGTIHLSGEELAASGMISGEINLVIEHRLRDLKKRLDLTTQEFRTLHSWLTAGPQRTYLWIDLIFSHLQHMLNATSVKLEDLVERLPTTLDEVYEEILKRSTDKIAAKRILQALLAAYRPLTVNDIAILLSMDKSDVDESAFLVKVDSYERWRKKIRNICGLLVVVVHSRVYLLHQTARQFLLDTYEPQQPASHSITSIGQSPAMDKCVFKWKASLKLQDGHAMMVESCIQYLLLVHKDCESYRCLEPCSGATFRTYCYTYWTSHYREHDAGIDASVTLSAERLCQELRSQTNRCHCRNLYFGPLQRQINFYYRGLSLGLAAVLELPGVLELELLSLNMDYYKIFRLTQIAIEANHIVAFRILLKQWPKWLSGRIWLVELVFGDFTPLHRAVEHENLQLVKLLLSRGANINTQDWSGRTPLHVAVQSVIEPRPHNHRQVNTGSIEVLVAASANCYLQDLRGWTAAAAFTMSICKEKEDSSAVRRVLDLFPIRQEGIDQLWQYDFWPRELDDRLVPVIYDTSSTLWAVTMLGGAAIAKRVQCIDALLRTGANPKICDNRGHGLLHCAVLGGGISTVEHVLEYVLSQGISIDEKSGQGHTPLMLATMIGAIEISTLLIRAGADVFQVDNIGMTLLMHVTICTNDQKKLLDLYLKTKVKLDATDRRGMTALIHAAESHQWPMVEQLLDVGADASISDSNGHTLCCLLEAYGPREFLTRLGRNGLSRCSRCNLLGPDRILSRYFLSREFRLNFMIRGAKLIIKIVTLWRKWPASKIIAIGVFSSVALVAIPLILLFGTITWVMMRLLDLVRTSERKRATQLRYNQRKSIHTGHY</sequence>
<dbReference type="Pfam" id="PF12796">
    <property type="entry name" value="Ank_2"/>
    <property type="match status" value="2"/>
</dbReference>
<dbReference type="EMBL" id="CAJPDQ010000001">
    <property type="protein sequence ID" value="CAF9903425.1"/>
    <property type="molecule type" value="Genomic_DNA"/>
</dbReference>
<organism evidence="7 8">
    <name type="scientific">Gomphillus americanus</name>
    <dbReference type="NCBI Taxonomy" id="1940652"/>
    <lineage>
        <taxon>Eukaryota</taxon>
        <taxon>Fungi</taxon>
        <taxon>Dikarya</taxon>
        <taxon>Ascomycota</taxon>
        <taxon>Pezizomycotina</taxon>
        <taxon>Lecanoromycetes</taxon>
        <taxon>OSLEUM clade</taxon>
        <taxon>Ostropomycetidae</taxon>
        <taxon>Ostropales</taxon>
        <taxon>Graphidaceae</taxon>
        <taxon>Gomphilloideae</taxon>
        <taxon>Gomphillus</taxon>
    </lineage>
</organism>
<evidence type="ECO:0000259" key="4">
    <source>
        <dbReference type="Pfam" id="PF01048"/>
    </source>
</evidence>
<dbReference type="InterPro" id="IPR036770">
    <property type="entry name" value="Ankyrin_rpt-contain_sf"/>
</dbReference>
<dbReference type="GO" id="GO:0009116">
    <property type="term" value="P:nucleoside metabolic process"/>
    <property type="evidence" value="ECO:0007669"/>
    <property type="project" value="InterPro"/>
</dbReference>
<evidence type="ECO:0000256" key="3">
    <source>
        <dbReference type="SAM" id="Phobius"/>
    </source>
</evidence>
<evidence type="ECO:0000259" key="5">
    <source>
        <dbReference type="Pfam" id="PF22939"/>
    </source>
</evidence>
<keyword evidence="1" id="KW-0677">Repeat</keyword>
<evidence type="ECO:0000256" key="1">
    <source>
        <dbReference type="ARBA" id="ARBA00022737"/>
    </source>
</evidence>
<accession>A0A8H3I4W1</accession>
<dbReference type="SUPFAM" id="SSF48403">
    <property type="entry name" value="Ankyrin repeat"/>
    <property type="match status" value="1"/>
</dbReference>
<dbReference type="OrthoDB" id="1577640at2759"/>
<dbReference type="Proteomes" id="UP000664169">
    <property type="component" value="Unassembled WGS sequence"/>
</dbReference>
<feature type="domain" description="Nucleoside phosphorylase" evidence="4">
    <location>
        <begin position="34"/>
        <end position="270"/>
    </location>
</feature>
<dbReference type="InterPro" id="IPR056884">
    <property type="entry name" value="NPHP3-like_N"/>
</dbReference>
<feature type="domain" description="Nephrocystin 3-like N-terminal" evidence="6">
    <location>
        <begin position="321"/>
        <end position="489"/>
    </location>
</feature>
<dbReference type="PROSITE" id="PS50297">
    <property type="entry name" value="ANK_REP_REGION"/>
    <property type="match status" value="3"/>
</dbReference>
<dbReference type="Gene3D" id="3.40.50.1580">
    <property type="entry name" value="Nucleoside phosphorylase domain"/>
    <property type="match status" value="1"/>
</dbReference>
<keyword evidence="3" id="KW-0812">Transmembrane</keyword>
<dbReference type="InterPro" id="IPR054471">
    <property type="entry name" value="GPIID_WHD"/>
</dbReference>
<keyword evidence="3" id="KW-1133">Transmembrane helix</keyword>
<comment type="caution">
    <text evidence="7">The sequence shown here is derived from an EMBL/GenBank/DDBJ whole genome shotgun (WGS) entry which is preliminary data.</text>
</comment>
<dbReference type="Gene3D" id="1.25.40.20">
    <property type="entry name" value="Ankyrin repeat-containing domain"/>
    <property type="match status" value="2"/>
</dbReference>
<dbReference type="InterPro" id="IPR002110">
    <property type="entry name" value="Ankyrin_rpt"/>
</dbReference>
<feature type="domain" description="GPI inositol-deacylase winged helix" evidence="5">
    <location>
        <begin position="599"/>
        <end position="688"/>
    </location>
</feature>
<keyword evidence="2" id="KW-0040">ANK repeat</keyword>
<evidence type="ECO:0000259" key="6">
    <source>
        <dbReference type="Pfam" id="PF24883"/>
    </source>
</evidence>
<dbReference type="InterPro" id="IPR053137">
    <property type="entry name" value="NLR-like"/>
</dbReference>
<dbReference type="InterPro" id="IPR027417">
    <property type="entry name" value="P-loop_NTPase"/>
</dbReference>
<dbReference type="Pfam" id="PF24883">
    <property type="entry name" value="NPHP3_N"/>
    <property type="match status" value="1"/>
</dbReference>
<dbReference type="PANTHER" id="PTHR46082:SF11">
    <property type="entry name" value="AAA+ ATPASE DOMAIN-CONTAINING PROTEIN-RELATED"/>
    <property type="match status" value="1"/>
</dbReference>
<proteinExistence type="predicted"/>
<dbReference type="Gene3D" id="3.40.50.300">
    <property type="entry name" value="P-loop containing nucleotide triphosphate hydrolases"/>
    <property type="match status" value="1"/>
</dbReference>
<dbReference type="GO" id="GO:0003824">
    <property type="term" value="F:catalytic activity"/>
    <property type="evidence" value="ECO:0007669"/>
    <property type="project" value="InterPro"/>
</dbReference>
<dbReference type="SUPFAM" id="SSF52540">
    <property type="entry name" value="P-loop containing nucleoside triphosphate hydrolases"/>
    <property type="match status" value="1"/>
</dbReference>
<protein>
    <submittedName>
        <fullName evidence="7">Uncharacterized protein</fullName>
    </submittedName>
</protein>
<reference evidence="7" key="1">
    <citation type="submission" date="2021-03" db="EMBL/GenBank/DDBJ databases">
        <authorList>
            <person name="Tagirdzhanova G."/>
        </authorList>
    </citation>
    <scope>NUCLEOTIDE SEQUENCE</scope>
</reference>
<evidence type="ECO:0000256" key="2">
    <source>
        <dbReference type="PROSITE-ProRule" id="PRU00023"/>
    </source>
</evidence>
<dbReference type="SMART" id="SM00248">
    <property type="entry name" value="ANK"/>
    <property type="match status" value="6"/>
</dbReference>
<dbReference type="InterPro" id="IPR000845">
    <property type="entry name" value="Nucleoside_phosphorylase_d"/>
</dbReference>
<feature type="repeat" description="ANK" evidence="2">
    <location>
        <begin position="887"/>
        <end position="919"/>
    </location>
</feature>
<dbReference type="PROSITE" id="PS50088">
    <property type="entry name" value="ANK_REPEAT"/>
    <property type="match status" value="3"/>
</dbReference>
<keyword evidence="3" id="KW-0472">Membrane</keyword>
<evidence type="ECO:0000313" key="7">
    <source>
        <dbReference type="EMBL" id="CAF9903425.1"/>
    </source>
</evidence>
<feature type="repeat" description="ANK" evidence="2">
    <location>
        <begin position="1167"/>
        <end position="1199"/>
    </location>
</feature>
<dbReference type="SUPFAM" id="SSF53167">
    <property type="entry name" value="Purine and uridine phosphorylases"/>
    <property type="match status" value="1"/>
</dbReference>
<evidence type="ECO:0000313" key="8">
    <source>
        <dbReference type="Proteomes" id="UP000664169"/>
    </source>
</evidence>
<feature type="transmembrane region" description="Helical" evidence="3">
    <location>
        <begin position="1276"/>
        <end position="1307"/>
    </location>
</feature>
<feature type="repeat" description="ANK" evidence="2">
    <location>
        <begin position="1099"/>
        <end position="1131"/>
    </location>
</feature>
<dbReference type="PANTHER" id="PTHR46082">
    <property type="entry name" value="ATP/GTP-BINDING PROTEIN-RELATED"/>
    <property type="match status" value="1"/>
</dbReference>
<dbReference type="InterPro" id="IPR035994">
    <property type="entry name" value="Nucleoside_phosphorylase_sf"/>
</dbReference>
<dbReference type="Pfam" id="PF22939">
    <property type="entry name" value="WHD_GPIID"/>
    <property type="match status" value="1"/>
</dbReference>